<evidence type="ECO:0000256" key="3">
    <source>
        <dbReference type="ARBA" id="ARBA00012662"/>
    </source>
</evidence>
<dbReference type="PANTHER" id="PTHR10030:SF37">
    <property type="entry name" value="ALPHA-L-FUCOSIDASE-RELATED"/>
    <property type="match status" value="1"/>
</dbReference>
<proteinExistence type="inferred from homology"/>
<dbReference type="SUPFAM" id="SSF51445">
    <property type="entry name" value="(Trans)glycosidases"/>
    <property type="match status" value="1"/>
</dbReference>
<keyword evidence="5 8" id="KW-0378">Hydrolase</keyword>
<dbReference type="PANTHER" id="PTHR10030">
    <property type="entry name" value="ALPHA-L-FUCOSIDASE"/>
    <property type="match status" value="1"/>
</dbReference>
<evidence type="ECO:0000313" key="9">
    <source>
        <dbReference type="Proteomes" id="UP000193560"/>
    </source>
</evidence>
<dbReference type="Pfam" id="PF01120">
    <property type="entry name" value="Alpha_L_fucos"/>
    <property type="match status" value="1"/>
</dbReference>
<dbReference type="EMBL" id="MCGE01000002">
    <property type="protein sequence ID" value="ORZ24074.1"/>
    <property type="molecule type" value="Genomic_DNA"/>
</dbReference>
<dbReference type="Proteomes" id="UP000193560">
    <property type="component" value="Unassembled WGS sequence"/>
</dbReference>
<reference evidence="8 9" key="1">
    <citation type="submission" date="2016-07" db="EMBL/GenBank/DDBJ databases">
        <title>Pervasive Adenine N6-methylation of Active Genes in Fungi.</title>
        <authorList>
            <consortium name="DOE Joint Genome Institute"/>
            <person name="Mondo S.J."/>
            <person name="Dannebaum R.O."/>
            <person name="Kuo R.C."/>
            <person name="Labutti K."/>
            <person name="Haridas S."/>
            <person name="Kuo A."/>
            <person name="Salamov A."/>
            <person name="Ahrendt S.R."/>
            <person name="Lipzen A."/>
            <person name="Sullivan W."/>
            <person name="Andreopoulos W.B."/>
            <person name="Clum A."/>
            <person name="Lindquist E."/>
            <person name="Daum C."/>
            <person name="Ramamoorthy G.K."/>
            <person name="Gryganskyi A."/>
            <person name="Culley D."/>
            <person name="Magnuson J.K."/>
            <person name="James T.Y."/>
            <person name="O'Malley M.A."/>
            <person name="Stajich J.E."/>
            <person name="Spatafora J.W."/>
            <person name="Visel A."/>
            <person name="Grigoriev I.V."/>
        </authorList>
    </citation>
    <scope>NUCLEOTIDE SEQUENCE [LARGE SCALE GENOMIC DNA]</scope>
    <source>
        <strain evidence="8 9">NRRL 1336</strain>
    </source>
</reference>
<dbReference type="STRING" id="90262.A0A1X2IXN0"/>
<evidence type="ECO:0000313" key="8">
    <source>
        <dbReference type="EMBL" id="ORZ24074.1"/>
    </source>
</evidence>
<evidence type="ECO:0000256" key="4">
    <source>
        <dbReference type="ARBA" id="ARBA00022729"/>
    </source>
</evidence>
<evidence type="ECO:0000256" key="1">
    <source>
        <dbReference type="ARBA" id="ARBA00004071"/>
    </source>
</evidence>
<evidence type="ECO:0000256" key="2">
    <source>
        <dbReference type="ARBA" id="ARBA00007951"/>
    </source>
</evidence>
<dbReference type="InterPro" id="IPR016286">
    <property type="entry name" value="FUC_metazoa-typ"/>
</dbReference>
<evidence type="ECO:0000256" key="6">
    <source>
        <dbReference type="ARBA" id="ARBA00023295"/>
    </source>
</evidence>
<dbReference type="PRINTS" id="PR00741">
    <property type="entry name" value="GLHYDRLASE29"/>
</dbReference>
<keyword evidence="4" id="KW-0732">Signal</keyword>
<accession>A0A1X2IXN0</accession>
<dbReference type="Gene3D" id="3.20.20.80">
    <property type="entry name" value="Glycosidases"/>
    <property type="match status" value="1"/>
</dbReference>
<dbReference type="GO" id="GO:0004560">
    <property type="term" value="F:alpha-L-fucosidase activity"/>
    <property type="evidence" value="ECO:0007669"/>
    <property type="project" value="UniProtKB-EC"/>
</dbReference>
<evidence type="ECO:0000259" key="7">
    <source>
        <dbReference type="Pfam" id="PF01120"/>
    </source>
</evidence>
<feature type="domain" description="Glycoside hydrolase family 29 N-terminal" evidence="7">
    <location>
        <begin position="71"/>
        <end position="422"/>
    </location>
</feature>
<keyword evidence="9" id="KW-1185">Reference proteome</keyword>
<dbReference type="InterPro" id="IPR017853">
    <property type="entry name" value="GH"/>
</dbReference>
<dbReference type="SMART" id="SM00812">
    <property type="entry name" value="Alpha_L_fucos"/>
    <property type="match status" value="1"/>
</dbReference>
<comment type="function">
    <text evidence="1">Alpha-L-fucosidase is responsible for hydrolyzing the alpha-1,6-linked fucose joined to the reducing-end N-acetylglucosamine of the carbohydrate moieties of glycoproteins.</text>
</comment>
<dbReference type="InterPro" id="IPR000933">
    <property type="entry name" value="Glyco_hydro_29"/>
</dbReference>
<dbReference type="GO" id="GO:0016139">
    <property type="term" value="P:glycoside catabolic process"/>
    <property type="evidence" value="ECO:0007669"/>
    <property type="project" value="TreeGrafter"/>
</dbReference>
<dbReference type="AlphaFoldDB" id="A0A1X2IXN0"/>
<dbReference type="OrthoDB" id="6039950at2759"/>
<comment type="similarity">
    <text evidence="2">Belongs to the glycosyl hydrolase 29 family.</text>
</comment>
<name>A0A1X2IXN0_9FUNG</name>
<protein>
    <recommendedName>
        <fullName evidence="3">alpha-L-fucosidase</fullName>
        <ecNumber evidence="3">3.2.1.51</ecNumber>
    </recommendedName>
</protein>
<sequence length="535" mass="61329">MTVSVKSHRVKTMYPGKLDHLAPGHVSSLDIGIQLTAFNGDIEMDDLHFQVATSQGVLLLDKTIQLSLPTQQQLVEYHTTTTSLQQHQAPTWYQQAKFGIFIHWGLYSVPAWAPVGQEYAEWYWWQMNHPSDPTYEHHQKRYGRGFAYDDFIPMWQPTLFDPKMWLDLIDASRAKYFVFTSKHHDGFALFDTKVTNRSSVQMQPHRDFVHDLITTSKEHYPHLKRGIYFSLPEWYHPKYKDSNFDDWHGPPFNPYTNKTIPYTGSTPIDDFVNDLQLPQFLELVNNYEPDIIWCDIGGINNSSMWQAEYYNKAAKQNRQVTINDRCGNGVSDFATLEYQQTSTPPARSWEATRGVDPRSFGFNQATPPEKYASSEQLVHELVDAVSMGGNFLLNIGPNANGSIFHTMVERLHDIGAWLDQNGASVFDADPYWLATQDLDVRYMMGHHASAFYILVLNRSVFTDDKQLVLTTPLPLQPSSSTIHAMGNNSANNTTAPLLWKFEQDNTTAVTQTRISNIPDDFLNHSQYVWVLKCSI</sequence>
<comment type="caution">
    <text evidence="8">The sequence shown here is derived from an EMBL/GenBank/DDBJ whole genome shotgun (WGS) entry which is preliminary data.</text>
</comment>
<gene>
    <name evidence="8" type="ORF">BCR42DRAFT_402199</name>
</gene>
<dbReference type="GO" id="GO:0006004">
    <property type="term" value="P:fucose metabolic process"/>
    <property type="evidence" value="ECO:0007669"/>
    <property type="project" value="InterPro"/>
</dbReference>
<organism evidence="8 9">
    <name type="scientific">Absidia repens</name>
    <dbReference type="NCBI Taxonomy" id="90262"/>
    <lineage>
        <taxon>Eukaryota</taxon>
        <taxon>Fungi</taxon>
        <taxon>Fungi incertae sedis</taxon>
        <taxon>Mucoromycota</taxon>
        <taxon>Mucoromycotina</taxon>
        <taxon>Mucoromycetes</taxon>
        <taxon>Mucorales</taxon>
        <taxon>Cunninghamellaceae</taxon>
        <taxon>Absidia</taxon>
    </lineage>
</organism>
<dbReference type="EC" id="3.2.1.51" evidence="3"/>
<keyword evidence="6" id="KW-0326">Glycosidase</keyword>
<evidence type="ECO:0000256" key="5">
    <source>
        <dbReference type="ARBA" id="ARBA00022801"/>
    </source>
</evidence>
<dbReference type="InterPro" id="IPR057739">
    <property type="entry name" value="Glyco_hydro_29_N"/>
</dbReference>